<evidence type="ECO:0000313" key="1">
    <source>
        <dbReference type="EMBL" id="MBO0358488.1"/>
    </source>
</evidence>
<reference evidence="1" key="1">
    <citation type="submission" date="2021-03" db="EMBL/GenBank/DDBJ databases">
        <authorList>
            <person name="Kim M.K."/>
        </authorList>
    </citation>
    <scope>NUCLEOTIDE SEQUENCE</scope>
    <source>
        <strain evidence="1">BT186</strain>
    </source>
</reference>
<dbReference type="EMBL" id="JAFLQZ010000006">
    <property type="protein sequence ID" value="MBO0358488.1"/>
    <property type="molecule type" value="Genomic_DNA"/>
</dbReference>
<name>A0A939EW24_9BACT</name>
<accession>A0A939EW24</accession>
<dbReference type="AlphaFoldDB" id="A0A939EW24"/>
<keyword evidence="2" id="KW-1185">Reference proteome</keyword>
<evidence type="ECO:0000313" key="2">
    <source>
        <dbReference type="Proteomes" id="UP000664144"/>
    </source>
</evidence>
<proteinExistence type="predicted"/>
<protein>
    <submittedName>
        <fullName evidence="1">Uncharacterized protein</fullName>
    </submittedName>
</protein>
<organism evidence="1 2">
    <name type="scientific">Hymenobacter telluris</name>
    <dbReference type="NCBI Taxonomy" id="2816474"/>
    <lineage>
        <taxon>Bacteria</taxon>
        <taxon>Pseudomonadati</taxon>
        <taxon>Bacteroidota</taxon>
        <taxon>Cytophagia</taxon>
        <taxon>Cytophagales</taxon>
        <taxon>Hymenobacteraceae</taxon>
        <taxon>Hymenobacter</taxon>
    </lineage>
</organism>
<gene>
    <name evidence="1" type="ORF">J0X19_11075</name>
</gene>
<dbReference type="RefSeq" id="WP_206984424.1">
    <property type="nucleotide sequence ID" value="NZ_JAFLQZ010000006.1"/>
</dbReference>
<comment type="caution">
    <text evidence="1">The sequence shown here is derived from an EMBL/GenBank/DDBJ whole genome shotgun (WGS) entry which is preliminary data.</text>
</comment>
<sequence>MSDPAFHAEVAEGKRRAVQLLEKETTISITLEQYKEFQQLLQQAQFWQLPSCKPIPGLLDGAYWFLEAHQASGYHMVARRSPDENDDFRKACEYLVDLSSVLHEERY</sequence>
<dbReference type="Proteomes" id="UP000664144">
    <property type="component" value="Unassembled WGS sequence"/>
</dbReference>